<dbReference type="RefSeq" id="WP_214154506.1">
    <property type="nucleotide sequence ID" value="NZ_JAHBAY010000002.1"/>
</dbReference>
<keyword evidence="1" id="KW-1133">Transmembrane helix</keyword>
<sequence length="333" mass="35661">MNAPSPGWLVRQLPVAMLEDDFTARFATIFEDVAGTLVHSADNIGRAADLSVTPDPLVHWLGSWIGAPADPEENLHDVRERDWVRAQARALSARGTSTGLRELLEQLSGGHPVEIIDGGGVYREDTCPDDDTGWVMIRMPLPGNTLPEYVLELVRTEVPIGVRVELVVMPTPGIASAAFTELIPSPREPEPETPAQERWTTVAGGPFFWDGGPGDVHPPLGEAVTPPVVAEPAPALAGPARRLPGTGGRAVRPGRLCPACAEPAEAVAVECARCGSALRVTTSPVVETEPLEDDEPFVWPDGPWDEEPRPWWMAGLVLGGLLLALVVGLLLLR</sequence>
<organism evidence="2 3">
    <name type="scientific">Kineosporia corallincola</name>
    <dbReference type="NCBI Taxonomy" id="2835133"/>
    <lineage>
        <taxon>Bacteria</taxon>
        <taxon>Bacillati</taxon>
        <taxon>Actinomycetota</taxon>
        <taxon>Actinomycetes</taxon>
        <taxon>Kineosporiales</taxon>
        <taxon>Kineosporiaceae</taxon>
        <taxon>Kineosporia</taxon>
    </lineage>
</organism>
<comment type="caution">
    <text evidence="2">The sequence shown here is derived from an EMBL/GenBank/DDBJ whole genome shotgun (WGS) entry which is preliminary data.</text>
</comment>
<protein>
    <recommendedName>
        <fullName evidence="4">Phage tail protein</fullName>
    </recommendedName>
</protein>
<reference evidence="2 3" key="1">
    <citation type="submission" date="2021-05" db="EMBL/GenBank/DDBJ databases">
        <title>Kineosporia and Streptomyces sp. nov. two new marine actinobacteria isolated from Coral.</title>
        <authorList>
            <person name="Buangrab K."/>
            <person name="Sutthacheep M."/>
            <person name="Yeemin T."/>
            <person name="Harunari E."/>
            <person name="Igarashi Y."/>
            <person name="Kanchanasin P."/>
            <person name="Tanasupawat S."/>
            <person name="Phongsopitanun W."/>
        </authorList>
    </citation>
    <scope>NUCLEOTIDE SEQUENCE [LARGE SCALE GENOMIC DNA]</scope>
    <source>
        <strain evidence="2 3">J2-2</strain>
    </source>
</reference>
<dbReference type="EMBL" id="JAHBAY010000002">
    <property type="protein sequence ID" value="MBT0768202.1"/>
    <property type="molecule type" value="Genomic_DNA"/>
</dbReference>
<keyword evidence="1" id="KW-0472">Membrane</keyword>
<proteinExistence type="predicted"/>
<evidence type="ECO:0000313" key="3">
    <source>
        <dbReference type="Proteomes" id="UP001197247"/>
    </source>
</evidence>
<dbReference type="Proteomes" id="UP001197247">
    <property type="component" value="Unassembled WGS sequence"/>
</dbReference>
<name>A0ABS5TAV1_9ACTN</name>
<evidence type="ECO:0008006" key="4">
    <source>
        <dbReference type="Google" id="ProtNLM"/>
    </source>
</evidence>
<accession>A0ABS5TAV1</accession>
<keyword evidence="3" id="KW-1185">Reference proteome</keyword>
<gene>
    <name evidence="2" type="ORF">KIH74_04665</name>
</gene>
<evidence type="ECO:0000313" key="2">
    <source>
        <dbReference type="EMBL" id="MBT0768202.1"/>
    </source>
</evidence>
<keyword evidence="1" id="KW-0812">Transmembrane</keyword>
<evidence type="ECO:0000256" key="1">
    <source>
        <dbReference type="SAM" id="Phobius"/>
    </source>
</evidence>
<dbReference type="InterPro" id="IPR011748">
    <property type="entry name" value="Unchr_phage_tail-like"/>
</dbReference>
<dbReference type="NCBIfam" id="TIGR02242">
    <property type="entry name" value="tail_TIGR02242"/>
    <property type="match status" value="1"/>
</dbReference>
<feature type="transmembrane region" description="Helical" evidence="1">
    <location>
        <begin position="311"/>
        <end position="332"/>
    </location>
</feature>